<dbReference type="InterPro" id="IPR012318">
    <property type="entry name" value="HTH_CRP"/>
</dbReference>
<dbReference type="PROSITE" id="PS00889">
    <property type="entry name" value="CNMP_BINDING_2"/>
    <property type="match status" value="1"/>
</dbReference>
<evidence type="ECO:0000256" key="3">
    <source>
        <dbReference type="ARBA" id="ARBA00023163"/>
    </source>
</evidence>
<dbReference type="SMART" id="SM00419">
    <property type="entry name" value="HTH_CRP"/>
    <property type="match status" value="1"/>
</dbReference>
<dbReference type="GO" id="GO:0003677">
    <property type="term" value="F:DNA binding"/>
    <property type="evidence" value="ECO:0007669"/>
    <property type="project" value="UniProtKB-KW"/>
</dbReference>
<dbReference type="GO" id="GO:0005829">
    <property type="term" value="C:cytosol"/>
    <property type="evidence" value="ECO:0007669"/>
    <property type="project" value="TreeGrafter"/>
</dbReference>
<dbReference type="Gene3D" id="1.10.10.10">
    <property type="entry name" value="Winged helix-like DNA-binding domain superfamily/Winged helix DNA-binding domain"/>
    <property type="match status" value="1"/>
</dbReference>
<evidence type="ECO:0000259" key="5">
    <source>
        <dbReference type="PROSITE" id="PS51063"/>
    </source>
</evidence>
<dbReference type="GO" id="GO:0003700">
    <property type="term" value="F:DNA-binding transcription factor activity"/>
    <property type="evidence" value="ECO:0007669"/>
    <property type="project" value="TreeGrafter"/>
</dbReference>
<dbReference type="InterPro" id="IPR000595">
    <property type="entry name" value="cNMP-bd_dom"/>
</dbReference>
<accession>A0AA48I2Z7</accession>
<evidence type="ECO:0000256" key="1">
    <source>
        <dbReference type="ARBA" id="ARBA00023015"/>
    </source>
</evidence>
<dbReference type="Proteomes" id="UP001333710">
    <property type="component" value="Chromosome"/>
</dbReference>
<reference evidence="6" key="1">
    <citation type="submission" date="2023-01" db="EMBL/GenBank/DDBJ databases">
        <title>Complete genome sequence of Planctobacterium marinum strain Dej080120_11.</title>
        <authorList>
            <person name="Ueki S."/>
            <person name="Maruyama F."/>
        </authorList>
    </citation>
    <scope>NUCLEOTIDE SEQUENCE</scope>
    <source>
        <strain evidence="6">Dej080120_11</strain>
    </source>
</reference>
<dbReference type="PANTHER" id="PTHR24567:SF68">
    <property type="entry name" value="DNA-BINDING TRANSCRIPTIONAL DUAL REGULATOR CRP"/>
    <property type="match status" value="1"/>
</dbReference>
<dbReference type="Pfam" id="PF00027">
    <property type="entry name" value="cNMP_binding"/>
    <property type="match status" value="1"/>
</dbReference>
<dbReference type="KEGG" id="pmaw:MACH26_05010"/>
<dbReference type="SUPFAM" id="SSF51206">
    <property type="entry name" value="cAMP-binding domain-like"/>
    <property type="match status" value="1"/>
</dbReference>
<dbReference type="PROSITE" id="PS51063">
    <property type="entry name" value="HTH_CRP_2"/>
    <property type="match status" value="1"/>
</dbReference>
<feature type="domain" description="Cyclic nucleotide-binding" evidence="4">
    <location>
        <begin position="26"/>
        <end position="128"/>
    </location>
</feature>
<dbReference type="SUPFAM" id="SSF46785">
    <property type="entry name" value="Winged helix' DNA-binding domain"/>
    <property type="match status" value="1"/>
</dbReference>
<dbReference type="RefSeq" id="WP_338290884.1">
    <property type="nucleotide sequence ID" value="NZ_AP027272.1"/>
</dbReference>
<dbReference type="InterPro" id="IPR036388">
    <property type="entry name" value="WH-like_DNA-bd_sf"/>
</dbReference>
<dbReference type="InterPro" id="IPR018490">
    <property type="entry name" value="cNMP-bd_dom_sf"/>
</dbReference>
<organism evidence="6 7">
    <name type="scientific">Planctobacterium marinum</name>
    <dbReference type="NCBI Taxonomy" id="1631968"/>
    <lineage>
        <taxon>Bacteria</taxon>
        <taxon>Pseudomonadati</taxon>
        <taxon>Pseudomonadota</taxon>
        <taxon>Gammaproteobacteria</taxon>
        <taxon>Alteromonadales</taxon>
        <taxon>Alteromonadaceae</taxon>
        <taxon>Planctobacterium</taxon>
    </lineage>
</organism>
<dbReference type="PROSITE" id="PS50042">
    <property type="entry name" value="CNMP_BINDING_3"/>
    <property type="match status" value="1"/>
</dbReference>
<dbReference type="NCBIfam" id="NF008732">
    <property type="entry name" value="PRK11753.1"/>
    <property type="match status" value="1"/>
</dbReference>
<evidence type="ECO:0000256" key="2">
    <source>
        <dbReference type="ARBA" id="ARBA00023125"/>
    </source>
</evidence>
<dbReference type="CDD" id="cd00038">
    <property type="entry name" value="CAP_ED"/>
    <property type="match status" value="1"/>
</dbReference>
<keyword evidence="7" id="KW-1185">Reference proteome</keyword>
<proteinExistence type="predicted"/>
<evidence type="ECO:0000313" key="6">
    <source>
        <dbReference type="EMBL" id="BDX04980.1"/>
    </source>
</evidence>
<dbReference type="PRINTS" id="PR00034">
    <property type="entry name" value="HTHCRP"/>
</dbReference>
<dbReference type="EMBL" id="AP027272">
    <property type="protein sequence ID" value="BDX04980.1"/>
    <property type="molecule type" value="Genomic_DNA"/>
</dbReference>
<dbReference type="InterPro" id="IPR036390">
    <property type="entry name" value="WH_DNA-bd_sf"/>
</dbReference>
<name>A0AA48I2Z7_9ALTE</name>
<dbReference type="SMART" id="SM00100">
    <property type="entry name" value="cNMP"/>
    <property type="match status" value="1"/>
</dbReference>
<dbReference type="PANTHER" id="PTHR24567">
    <property type="entry name" value="CRP FAMILY TRANSCRIPTIONAL REGULATORY PROTEIN"/>
    <property type="match status" value="1"/>
</dbReference>
<keyword evidence="1" id="KW-0805">Transcription regulation</keyword>
<feature type="domain" description="HTH crp-type" evidence="5">
    <location>
        <begin position="142"/>
        <end position="212"/>
    </location>
</feature>
<dbReference type="Gene3D" id="2.60.120.10">
    <property type="entry name" value="Jelly Rolls"/>
    <property type="match status" value="1"/>
</dbReference>
<sequence length="212" mass="24143">MSDLNNQYDVKDVEFLDNFLTHCTVKEYRRHSVIVRQGEHTQKLYFLLKGSVSVIRQHEDDKDIVLAYLNQGSFFGEMGLFDDKSERSATIRTRTVCQIAEIAYDKFEILARSRPDILMAISKQLTARLRKTSKKVTDLAFLDVTGRVAGCLLDLINQPDAITHPDGIMLKITRQELSRHVGCTREMVGKVLKSLEEQGLVTFEGHSIVVLQ</sequence>
<keyword evidence="2" id="KW-0238">DNA-binding</keyword>
<dbReference type="Pfam" id="PF13545">
    <property type="entry name" value="HTH_Crp_2"/>
    <property type="match status" value="1"/>
</dbReference>
<dbReference type="InterPro" id="IPR050397">
    <property type="entry name" value="Env_Response_Regulators"/>
</dbReference>
<evidence type="ECO:0000313" key="7">
    <source>
        <dbReference type="Proteomes" id="UP001333710"/>
    </source>
</evidence>
<evidence type="ECO:0000259" key="4">
    <source>
        <dbReference type="PROSITE" id="PS50042"/>
    </source>
</evidence>
<gene>
    <name evidence="6" type="primary">crp</name>
    <name evidence="6" type="ORF">MACH26_05010</name>
</gene>
<keyword evidence="3" id="KW-0804">Transcription</keyword>
<dbReference type="InterPro" id="IPR018488">
    <property type="entry name" value="cNMP-bd_CS"/>
</dbReference>
<dbReference type="InterPro" id="IPR014710">
    <property type="entry name" value="RmlC-like_jellyroll"/>
</dbReference>
<protein>
    <submittedName>
        <fullName evidence="6">Transcriptional regulator</fullName>
    </submittedName>
</protein>
<dbReference type="AlphaFoldDB" id="A0AA48I2Z7"/>